<comment type="caution">
    <text evidence="1">The sequence shown here is derived from an EMBL/GenBank/DDBJ whole genome shotgun (WGS) entry which is preliminary data.</text>
</comment>
<evidence type="ECO:0000313" key="1">
    <source>
        <dbReference type="EMBL" id="GAJ01025.1"/>
    </source>
</evidence>
<protein>
    <submittedName>
        <fullName evidence="1">Uncharacterized protein</fullName>
    </submittedName>
</protein>
<proteinExistence type="predicted"/>
<reference evidence="1" key="1">
    <citation type="journal article" date="2014" name="Front. Microbiol.">
        <title>High frequency of phylogenetically diverse reductive dehalogenase-homologous genes in deep subseafloor sedimentary metagenomes.</title>
        <authorList>
            <person name="Kawai M."/>
            <person name="Futagami T."/>
            <person name="Toyoda A."/>
            <person name="Takaki Y."/>
            <person name="Nishi S."/>
            <person name="Hori S."/>
            <person name="Arai W."/>
            <person name="Tsubouchi T."/>
            <person name="Morono Y."/>
            <person name="Uchiyama I."/>
            <person name="Ito T."/>
            <person name="Fujiyama A."/>
            <person name="Inagaki F."/>
            <person name="Takami H."/>
        </authorList>
    </citation>
    <scope>NUCLEOTIDE SEQUENCE</scope>
    <source>
        <strain evidence="1">Expedition CK06-06</strain>
    </source>
</reference>
<gene>
    <name evidence="1" type="ORF">S12H4_29941</name>
</gene>
<accession>X1V7M3</accession>
<sequence>TEVIFKQELSLAMASHGGGDSKLIDAFIESVLTKEVQPLTNALCISKYSYIPFS</sequence>
<dbReference type="EMBL" id="BARW01017311">
    <property type="protein sequence ID" value="GAJ01025.1"/>
    <property type="molecule type" value="Genomic_DNA"/>
</dbReference>
<organism evidence="1">
    <name type="scientific">marine sediment metagenome</name>
    <dbReference type="NCBI Taxonomy" id="412755"/>
    <lineage>
        <taxon>unclassified sequences</taxon>
        <taxon>metagenomes</taxon>
        <taxon>ecological metagenomes</taxon>
    </lineage>
</organism>
<name>X1V7M3_9ZZZZ</name>
<dbReference type="AlphaFoldDB" id="X1V7M3"/>
<feature type="non-terminal residue" evidence="1">
    <location>
        <position position="1"/>
    </location>
</feature>